<keyword evidence="6" id="KW-1185">Reference proteome</keyword>
<keyword evidence="2 5" id="KW-0560">Oxidoreductase</keyword>
<evidence type="ECO:0000313" key="5">
    <source>
        <dbReference type="EMBL" id="KTC70964.1"/>
    </source>
</evidence>
<dbReference type="CDD" id="cd00305">
    <property type="entry name" value="Cu-Zn_Superoxide_Dismutase"/>
    <property type="match status" value="1"/>
</dbReference>
<protein>
    <recommendedName>
        <fullName evidence="2">Superoxide dismutase [Cu-Zn]</fullName>
        <ecNumber evidence="2">1.15.1.1</ecNumber>
    </recommendedName>
</protein>
<dbReference type="PROSITE" id="PS00087">
    <property type="entry name" value="SOD_CU_ZN_1"/>
    <property type="match status" value="1"/>
</dbReference>
<gene>
    <name evidence="5" type="primary">sodC</name>
    <name evidence="5" type="ORF">Lboz_2541</name>
</gene>
<comment type="cofactor">
    <cofactor evidence="2">
        <name>Zn(2+)</name>
        <dbReference type="ChEBI" id="CHEBI:29105"/>
    </cofactor>
    <text evidence="2">Binds 1 zinc ion per subunit.</text>
</comment>
<evidence type="ECO:0000256" key="3">
    <source>
        <dbReference type="SAM" id="SignalP"/>
    </source>
</evidence>
<feature type="signal peptide" evidence="3">
    <location>
        <begin position="1"/>
        <end position="25"/>
    </location>
</feature>
<dbReference type="GO" id="GO:0004784">
    <property type="term" value="F:superoxide dismutase activity"/>
    <property type="evidence" value="ECO:0007669"/>
    <property type="project" value="UniProtKB-EC"/>
</dbReference>
<dbReference type="InterPro" id="IPR024134">
    <property type="entry name" value="SOD_Cu/Zn_/chaperone"/>
</dbReference>
<evidence type="ECO:0000313" key="6">
    <source>
        <dbReference type="Proteomes" id="UP000054695"/>
    </source>
</evidence>
<dbReference type="GO" id="GO:0005507">
    <property type="term" value="F:copper ion binding"/>
    <property type="evidence" value="ECO:0007669"/>
    <property type="project" value="InterPro"/>
</dbReference>
<comment type="similarity">
    <text evidence="1 2">Belongs to the Cu-Zn superoxide dismutase family.</text>
</comment>
<dbReference type="PANTHER" id="PTHR10003">
    <property type="entry name" value="SUPEROXIDE DISMUTASE CU-ZN -RELATED"/>
    <property type="match status" value="1"/>
</dbReference>
<keyword evidence="2" id="KW-0862">Zinc</keyword>
<dbReference type="InterPro" id="IPR018152">
    <property type="entry name" value="SOD_Cu/Zn_BS"/>
</dbReference>
<evidence type="ECO:0000256" key="1">
    <source>
        <dbReference type="ARBA" id="ARBA00010457"/>
    </source>
</evidence>
<evidence type="ECO:0000259" key="4">
    <source>
        <dbReference type="Pfam" id="PF00080"/>
    </source>
</evidence>
<reference evidence="5 6" key="1">
    <citation type="submission" date="2015-11" db="EMBL/GenBank/DDBJ databases">
        <title>Genomic analysis of 38 Legionella species identifies large and diverse effector repertoires.</title>
        <authorList>
            <person name="Burstein D."/>
            <person name="Amaro F."/>
            <person name="Zusman T."/>
            <person name="Lifshitz Z."/>
            <person name="Cohen O."/>
            <person name="Gilbert J.A."/>
            <person name="Pupko T."/>
            <person name="Shuman H.A."/>
            <person name="Segal G."/>
        </authorList>
    </citation>
    <scope>NUCLEOTIDE SEQUENCE [LARGE SCALE GENOMIC DNA]</scope>
    <source>
        <strain evidence="5 6">WIGA</strain>
    </source>
</reference>
<comment type="function">
    <text evidence="2">Destroys radicals which are normally produced within the cells and which are toxic to biological systems.</text>
</comment>
<dbReference type="OrthoDB" id="5431326at2"/>
<dbReference type="AlphaFoldDB" id="A0A0W0RIT5"/>
<keyword evidence="3" id="KW-0732">Signal</keyword>
<sequence length="166" mass="17237">MNKIKQKEQMIMGAVTLFIASIATAGTVTSDVSTTDGTSVGKVVFEDSKYGLLIKPQLTGLPAGIRGFHIHQHPDCGDHAKKAGAHLDPAKTNKHLGPYGEGHLGDLPVLVVDSNGSANTPTLAPRLKTKDIKGHAIMIHAGGDNYSDNPPLGGGGDRIACGKIPS</sequence>
<dbReference type="Proteomes" id="UP000054695">
    <property type="component" value="Unassembled WGS sequence"/>
</dbReference>
<dbReference type="PATRIC" id="fig|447.4.peg.2700"/>
<dbReference type="EC" id="1.15.1.1" evidence="2"/>
<keyword evidence="2" id="KW-0186">Copper</keyword>
<comment type="caution">
    <text evidence="5">The sequence shown here is derived from an EMBL/GenBank/DDBJ whole genome shotgun (WGS) entry which is preliminary data.</text>
</comment>
<comment type="catalytic activity">
    <reaction evidence="2">
        <text>2 superoxide + 2 H(+) = H2O2 + O2</text>
        <dbReference type="Rhea" id="RHEA:20696"/>
        <dbReference type="ChEBI" id="CHEBI:15378"/>
        <dbReference type="ChEBI" id="CHEBI:15379"/>
        <dbReference type="ChEBI" id="CHEBI:16240"/>
        <dbReference type="ChEBI" id="CHEBI:18421"/>
        <dbReference type="EC" id="1.15.1.1"/>
    </reaction>
</comment>
<dbReference type="InterPro" id="IPR036423">
    <property type="entry name" value="SOD-like_Cu/Zn_dom_sf"/>
</dbReference>
<dbReference type="STRING" id="447.Lboz_2541"/>
<keyword evidence="2" id="KW-0479">Metal-binding</keyword>
<accession>A0A0W0RIT5</accession>
<name>A0A0W0RIT5_LEGBO</name>
<dbReference type="SUPFAM" id="SSF49329">
    <property type="entry name" value="Cu,Zn superoxide dismutase-like"/>
    <property type="match status" value="1"/>
</dbReference>
<dbReference type="EMBL" id="LNXU01000032">
    <property type="protein sequence ID" value="KTC70964.1"/>
    <property type="molecule type" value="Genomic_DNA"/>
</dbReference>
<organism evidence="5 6">
    <name type="scientific">Legionella bozemanae</name>
    <name type="common">Fluoribacter bozemanae</name>
    <dbReference type="NCBI Taxonomy" id="447"/>
    <lineage>
        <taxon>Bacteria</taxon>
        <taxon>Pseudomonadati</taxon>
        <taxon>Pseudomonadota</taxon>
        <taxon>Gammaproteobacteria</taxon>
        <taxon>Legionellales</taxon>
        <taxon>Legionellaceae</taxon>
        <taxon>Legionella</taxon>
    </lineage>
</organism>
<feature type="chain" id="PRO_5006910945" description="Superoxide dismutase [Cu-Zn]" evidence="3">
    <location>
        <begin position="26"/>
        <end position="166"/>
    </location>
</feature>
<dbReference type="PROSITE" id="PS00332">
    <property type="entry name" value="SOD_CU_ZN_2"/>
    <property type="match status" value="1"/>
</dbReference>
<dbReference type="RefSeq" id="WP_058460147.1">
    <property type="nucleotide sequence ID" value="NZ_CAAAIY010000005.1"/>
</dbReference>
<dbReference type="InterPro" id="IPR001424">
    <property type="entry name" value="SOD_Cu_Zn_dom"/>
</dbReference>
<comment type="cofactor">
    <cofactor evidence="2">
        <name>Cu cation</name>
        <dbReference type="ChEBI" id="CHEBI:23378"/>
    </cofactor>
    <text evidence="2">Binds 1 copper ion per subunit.</text>
</comment>
<dbReference type="Pfam" id="PF00080">
    <property type="entry name" value="Sod_Cu"/>
    <property type="match status" value="1"/>
</dbReference>
<dbReference type="Gene3D" id="2.60.40.200">
    <property type="entry name" value="Superoxide dismutase, copper/zinc binding domain"/>
    <property type="match status" value="1"/>
</dbReference>
<dbReference type="PRINTS" id="PR00068">
    <property type="entry name" value="CUZNDISMTASE"/>
</dbReference>
<feature type="domain" description="Superoxide dismutase copper/zinc binding" evidence="4">
    <location>
        <begin position="41"/>
        <end position="164"/>
    </location>
</feature>
<proteinExistence type="inferred from homology"/>
<evidence type="ECO:0000256" key="2">
    <source>
        <dbReference type="RuleBase" id="RU000393"/>
    </source>
</evidence>